<gene>
    <name evidence="2" type="ORF">FBEOM_2288</name>
</gene>
<evidence type="ECO:0000259" key="1">
    <source>
        <dbReference type="Pfam" id="PF01370"/>
    </source>
</evidence>
<proteinExistence type="predicted"/>
<evidence type="ECO:0000313" key="2">
    <source>
        <dbReference type="EMBL" id="KAF4343786.1"/>
    </source>
</evidence>
<dbReference type="EMBL" id="PVQB02000081">
    <property type="protein sequence ID" value="KAF4343786.1"/>
    <property type="molecule type" value="Genomic_DNA"/>
</dbReference>
<dbReference type="SUPFAM" id="SSF51735">
    <property type="entry name" value="NAD(P)-binding Rossmann-fold domains"/>
    <property type="match status" value="1"/>
</dbReference>
<dbReference type="GO" id="GO:0005737">
    <property type="term" value="C:cytoplasm"/>
    <property type="evidence" value="ECO:0007669"/>
    <property type="project" value="TreeGrafter"/>
</dbReference>
<sequence>MRVFVTGSTGFVGSAVVRELLGAGHSVLGLARTDKGVEQLKAQGAEALFGTIEDLEVLKRGASESDAVIHLAFIHNFADFAGCCAIDREAITAMGSALVEAGGDRALVITSGTMMLAQGKLGTEDDAADISNPMAAARGASEKVCLDFAKHGVRASVVRLPPVTHGPGGNSGFMGPFVSVALEKGVSAYVGDGQSHWCAGHRDDAAKLYRLAIEKAEPGSIFHAVGEESVTIKDIATEVGKHMDIPVVRISTEEVPEHFGWFQFGVMADNTASSAKTKEVLGWNPTGPTVLKDVPVVIEFIKSHRSQF</sequence>
<dbReference type="Pfam" id="PF01370">
    <property type="entry name" value="Epimerase"/>
    <property type="match status" value="1"/>
</dbReference>
<comment type="caution">
    <text evidence="2">The sequence shown here is derived from an EMBL/GenBank/DDBJ whole genome shotgun (WGS) entry which is preliminary data.</text>
</comment>
<dbReference type="OrthoDB" id="10262413at2759"/>
<dbReference type="InterPro" id="IPR051783">
    <property type="entry name" value="NAD(P)-dependent_oxidoreduct"/>
</dbReference>
<keyword evidence="3" id="KW-1185">Reference proteome</keyword>
<dbReference type="InterPro" id="IPR001509">
    <property type="entry name" value="Epimerase_deHydtase"/>
</dbReference>
<dbReference type="PANTHER" id="PTHR48079">
    <property type="entry name" value="PROTEIN YEEZ"/>
    <property type="match status" value="1"/>
</dbReference>
<feature type="domain" description="NAD-dependent epimerase/dehydratase" evidence="1">
    <location>
        <begin position="3"/>
        <end position="219"/>
    </location>
</feature>
<dbReference type="AlphaFoldDB" id="A0A9P5ASC7"/>
<name>A0A9P5ASC7_9HYPO</name>
<dbReference type="PANTHER" id="PTHR48079:SF9">
    <property type="entry name" value="PUTATIVE-RELATED"/>
    <property type="match status" value="1"/>
</dbReference>
<reference evidence="2" key="1">
    <citation type="journal article" date="2017" name="Mycologia">
        <title>Fusarium algeriense, sp. nov., a novel toxigenic crown rot pathogen of durum wheat from Algeria is nested in the Fusarium burgessii species complex.</title>
        <authorList>
            <person name="Laraba I."/>
            <person name="Keddad A."/>
            <person name="Boureghda H."/>
            <person name="Abdallah N."/>
            <person name="Vaughan M.M."/>
            <person name="Proctor R.H."/>
            <person name="Busman M."/>
            <person name="O'Donnell K."/>
        </authorList>
    </citation>
    <scope>NUCLEOTIDE SEQUENCE</scope>
    <source>
        <strain evidence="2">NRRL 25174</strain>
    </source>
</reference>
<dbReference type="GO" id="GO:0004029">
    <property type="term" value="F:aldehyde dehydrogenase (NAD+) activity"/>
    <property type="evidence" value="ECO:0007669"/>
    <property type="project" value="TreeGrafter"/>
</dbReference>
<dbReference type="Gene3D" id="3.40.50.720">
    <property type="entry name" value="NAD(P)-binding Rossmann-like Domain"/>
    <property type="match status" value="1"/>
</dbReference>
<dbReference type="CDD" id="cd05262">
    <property type="entry name" value="SDR_a7"/>
    <property type="match status" value="1"/>
</dbReference>
<reference evidence="2" key="2">
    <citation type="submission" date="2020-02" db="EMBL/GenBank/DDBJ databases">
        <title>Identification and distribution of gene clusters putatively required for synthesis of sphingolipid metabolism inhibitors in phylogenetically diverse species of the filamentous fungus Fusarium.</title>
        <authorList>
            <person name="Kim H.-S."/>
            <person name="Busman M."/>
            <person name="Brown D.W."/>
            <person name="Divon H."/>
            <person name="Uhlig S."/>
            <person name="Proctor R.H."/>
        </authorList>
    </citation>
    <scope>NUCLEOTIDE SEQUENCE</scope>
    <source>
        <strain evidence="2">NRRL 25174</strain>
    </source>
</reference>
<protein>
    <submittedName>
        <fullName evidence="2">Alcohol dehydrogenase</fullName>
    </submittedName>
</protein>
<organism evidence="2 3">
    <name type="scientific">Fusarium beomiforme</name>
    <dbReference type="NCBI Taxonomy" id="44412"/>
    <lineage>
        <taxon>Eukaryota</taxon>
        <taxon>Fungi</taxon>
        <taxon>Dikarya</taxon>
        <taxon>Ascomycota</taxon>
        <taxon>Pezizomycotina</taxon>
        <taxon>Sordariomycetes</taxon>
        <taxon>Hypocreomycetidae</taxon>
        <taxon>Hypocreales</taxon>
        <taxon>Nectriaceae</taxon>
        <taxon>Fusarium</taxon>
        <taxon>Fusarium burgessii species complex</taxon>
    </lineage>
</organism>
<dbReference type="InterPro" id="IPR036291">
    <property type="entry name" value="NAD(P)-bd_dom_sf"/>
</dbReference>
<accession>A0A9P5ASC7</accession>
<evidence type="ECO:0000313" key="3">
    <source>
        <dbReference type="Proteomes" id="UP000730481"/>
    </source>
</evidence>
<dbReference type="Proteomes" id="UP000730481">
    <property type="component" value="Unassembled WGS sequence"/>
</dbReference>